<name>A0ACB7SLS8_HYAAI</name>
<organism evidence="1 2">
    <name type="scientific">Hyalomma asiaticum</name>
    <name type="common">Tick</name>
    <dbReference type="NCBI Taxonomy" id="266040"/>
    <lineage>
        <taxon>Eukaryota</taxon>
        <taxon>Metazoa</taxon>
        <taxon>Ecdysozoa</taxon>
        <taxon>Arthropoda</taxon>
        <taxon>Chelicerata</taxon>
        <taxon>Arachnida</taxon>
        <taxon>Acari</taxon>
        <taxon>Parasitiformes</taxon>
        <taxon>Ixodida</taxon>
        <taxon>Ixodoidea</taxon>
        <taxon>Ixodidae</taxon>
        <taxon>Hyalomminae</taxon>
        <taxon>Hyalomma</taxon>
    </lineage>
</organism>
<keyword evidence="2" id="KW-1185">Reference proteome</keyword>
<accession>A0ACB7SLS8</accession>
<proteinExistence type="predicted"/>
<dbReference type="Proteomes" id="UP000821845">
    <property type="component" value="Chromosome 3"/>
</dbReference>
<comment type="caution">
    <text evidence="1">The sequence shown here is derived from an EMBL/GenBank/DDBJ whole genome shotgun (WGS) entry which is preliminary data.</text>
</comment>
<gene>
    <name evidence="1" type="ORF">HPB50_001575</name>
</gene>
<evidence type="ECO:0000313" key="2">
    <source>
        <dbReference type="Proteomes" id="UP000821845"/>
    </source>
</evidence>
<dbReference type="EMBL" id="CM023483">
    <property type="protein sequence ID" value="KAH6934874.1"/>
    <property type="molecule type" value="Genomic_DNA"/>
</dbReference>
<sequence length="142" mass="15866">MEGPSGGITFIPHRAAKRHNATMTGGEEWEMNMCCSEVPTTTGSRSPPHTEDAEDHAQVPERPWPGAGKANVIKEMVTKMTDKTGRVFKMLLTRLNKSDAQQTRDIGACTLVKKRMAFIKHELEIDKELDVDHILIKVVLSR</sequence>
<protein>
    <submittedName>
        <fullName evidence="1">Uncharacterized protein</fullName>
    </submittedName>
</protein>
<reference evidence="1" key="1">
    <citation type="submission" date="2020-05" db="EMBL/GenBank/DDBJ databases">
        <title>Large-scale comparative analyses of tick genomes elucidate their genetic diversity and vector capacities.</title>
        <authorList>
            <person name="Jia N."/>
            <person name="Wang J."/>
            <person name="Shi W."/>
            <person name="Du L."/>
            <person name="Sun Y."/>
            <person name="Zhan W."/>
            <person name="Jiang J."/>
            <person name="Wang Q."/>
            <person name="Zhang B."/>
            <person name="Ji P."/>
            <person name="Sakyi L.B."/>
            <person name="Cui X."/>
            <person name="Yuan T."/>
            <person name="Jiang B."/>
            <person name="Yang W."/>
            <person name="Lam T.T.-Y."/>
            <person name="Chang Q."/>
            <person name="Ding S."/>
            <person name="Wang X."/>
            <person name="Zhu J."/>
            <person name="Ruan X."/>
            <person name="Zhao L."/>
            <person name="Wei J."/>
            <person name="Que T."/>
            <person name="Du C."/>
            <person name="Cheng J."/>
            <person name="Dai P."/>
            <person name="Han X."/>
            <person name="Huang E."/>
            <person name="Gao Y."/>
            <person name="Liu J."/>
            <person name="Shao H."/>
            <person name="Ye R."/>
            <person name="Li L."/>
            <person name="Wei W."/>
            <person name="Wang X."/>
            <person name="Wang C."/>
            <person name="Yang T."/>
            <person name="Huo Q."/>
            <person name="Li W."/>
            <person name="Guo W."/>
            <person name="Chen H."/>
            <person name="Zhou L."/>
            <person name="Ni X."/>
            <person name="Tian J."/>
            <person name="Zhou Y."/>
            <person name="Sheng Y."/>
            <person name="Liu T."/>
            <person name="Pan Y."/>
            <person name="Xia L."/>
            <person name="Li J."/>
            <person name="Zhao F."/>
            <person name="Cao W."/>
        </authorList>
    </citation>
    <scope>NUCLEOTIDE SEQUENCE</scope>
    <source>
        <strain evidence="1">Hyas-2018</strain>
    </source>
</reference>
<evidence type="ECO:0000313" key="1">
    <source>
        <dbReference type="EMBL" id="KAH6934874.1"/>
    </source>
</evidence>